<comment type="caution">
    <text evidence="1">The sequence shown here is derived from an EMBL/GenBank/DDBJ whole genome shotgun (WGS) entry which is preliminary data.</text>
</comment>
<dbReference type="AlphaFoldDB" id="A0A0F9M5L0"/>
<dbReference type="EMBL" id="LAZR01010888">
    <property type="protein sequence ID" value="KKM64497.1"/>
    <property type="molecule type" value="Genomic_DNA"/>
</dbReference>
<sequence>MLGRSPLLACRGGYVLQLFDKENRTPIYIEYGEAAQSVHPPNRSRLHPHRHGMKGAQETTKIDWILRY</sequence>
<evidence type="ECO:0000313" key="1">
    <source>
        <dbReference type="EMBL" id="KKM64497.1"/>
    </source>
</evidence>
<organism evidence="1">
    <name type="scientific">marine sediment metagenome</name>
    <dbReference type="NCBI Taxonomy" id="412755"/>
    <lineage>
        <taxon>unclassified sequences</taxon>
        <taxon>metagenomes</taxon>
        <taxon>ecological metagenomes</taxon>
    </lineage>
</organism>
<reference evidence="1" key="1">
    <citation type="journal article" date="2015" name="Nature">
        <title>Complex archaea that bridge the gap between prokaryotes and eukaryotes.</title>
        <authorList>
            <person name="Spang A."/>
            <person name="Saw J.H."/>
            <person name="Jorgensen S.L."/>
            <person name="Zaremba-Niedzwiedzka K."/>
            <person name="Martijn J."/>
            <person name="Lind A.E."/>
            <person name="van Eijk R."/>
            <person name="Schleper C."/>
            <person name="Guy L."/>
            <person name="Ettema T.J."/>
        </authorList>
    </citation>
    <scope>NUCLEOTIDE SEQUENCE</scope>
</reference>
<gene>
    <name evidence="1" type="ORF">LCGC14_1500880</name>
</gene>
<protein>
    <submittedName>
        <fullName evidence="1">Uncharacterized protein</fullName>
    </submittedName>
</protein>
<proteinExistence type="predicted"/>
<name>A0A0F9M5L0_9ZZZZ</name>
<accession>A0A0F9M5L0</accession>